<gene>
    <name evidence="2" type="ORF">CEW89_01325</name>
</gene>
<dbReference type="KEGG" id="ceh:CEW89_01325"/>
<evidence type="ECO:0000256" key="1">
    <source>
        <dbReference type="SAM" id="SignalP"/>
    </source>
</evidence>
<dbReference type="EMBL" id="CP022196">
    <property type="protein sequence ID" value="ATG46325.1"/>
    <property type="molecule type" value="Genomic_DNA"/>
</dbReference>
<evidence type="ECO:0000313" key="3">
    <source>
        <dbReference type="Proteomes" id="UP000217935"/>
    </source>
</evidence>
<dbReference type="STRING" id="1758178.GCA_001550095_01213"/>
<reference evidence="2 3" key="1">
    <citation type="submission" date="2017-06" db="EMBL/GenBank/DDBJ databases">
        <title>Celeribacter sp. TSPH2 complete genome sequence.</title>
        <authorList>
            <person name="Woo J.-H."/>
            <person name="Kim H.-S."/>
        </authorList>
    </citation>
    <scope>NUCLEOTIDE SEQUENCE [LARGE SCALE GENOMIC DNA]</scope>
    <source>
        <strain evidence="2 3">TSPH2</strain>
    </source>
</reference>
<dbReference type="InterPro" id="IPR019660">
    <property type="entry name" value="Put_sensory_transdc_reg_YbjN"/>
</dbReference>
<feature type="chain" id="PRO_5011996326" evidence="1">
    <location>
        <begin position="25"/>
        <end position="158"/>
    </location>
</feature>
<dbReference type="Pfam" id="PF10722">
    <property type="entry name" value="YbjN"/>
    <property type="match status" value="1"/>
</dbReference>
<accession>A0A291G818</accession>
<organism evidence="2 3">
    <name type="scientific">Celeribacter ethanolicus</name>
    <dbReference type="NCBI Taxonomy" id="1758178"/>
    <lineage>
        <taxon>Bacteria</taxon>
        <taxon>Pseudomonadati</taxon>
        <taxon>Pseudomonadota</taxon>
        <taxon>Alphaproteobacteria</taxon>
        <taxon>Rhodobacterales</taxon>
        <taxon>Roseobacteraceae</taxon>
        <taxon>Celeribacter</taxon>
    </lineage>
</organism>
<proteinExistence type="predicted"/>
<keyword evidence="1" id="KW-0732">Signal</keyword>
<feature type="signal peptide" evidence="1">
    <location>
        <begin position="1"/>
        <end position="24"/>
    </location>
</feature>
<name>A0A291G818_9RHOB</name>
<protein>
    <submittedName>
        <fullName evidence="2">YbjN domain-containing protein</fullName>
    </submittedName>
</protein>
<dbReference type="RefSeq" id="WP_096804619.1">
    <property type="nucleotide sequence ID" value="NZ_CP022196.1"/>
</dbReference>
<sequence length="158" mass="17682">MLRSTALSATFGALMTLTALPAWAETSVLTFDDLDTFEELLSGFGSVERDTDGEDDPMFRGRISGVPYTLYFYGCENHRDCNNGTFVAYFDGADYSTDAGTINDYNNGYRFGKASVDGDGDLEINYSFAFKGGITREALDDTFDWWRVILEQAEEHFE</sequence>
<keyword evidence="3" id="KW-1185">Reference proteome</keyword>
<evidence type="ECO:0000313" key="2">
    <source>
        <dbReference type="EMBL" id="ATG46325.1"/>
    </source>
</evidence>
<dbReference type="CDD" id="cd17511">
    <property type="entry name" value="YbjN_AmyR-like"/>
    <property type="match status" value="1"/>
</dbReference>
<dbReference type="Proteomes" id="UP000217935">
    <property type="component" value="Chromosome"/>
</dbReference>
<dbReference type="AlphaFoldDB" id="A0A291G818"/>
<dbReference type="OrthoDB" id="33037at2"/>